<sequence>MQRLSTVALPLPPASIVGLSPALNVLSKEVVMGMIFIMNLNNFIIKMDVNVNRRQQLMSVLQDVLANNGAEQ</sequence>
<dbReference type="EMBL" id="CAJNOM010004416">
    <property type="protein sequence ID" value="CAF1655495.1"/>
    <property type="molecule type" value="Genomic_DNA"/>
</dbReference>
<gene>
    <name evidence="1" type="ORF">BJG266_LOCUS45232</name>
    <name evidence="2" type="ORF">QVE165_LOCUS62221</name>
</gene>
<name>A0A815VSA1_9BILA</name>
<dbReference type="AlphaFoldDB" id="A0A815VSA1"/>
<dbReference type="Proteomes" id="UP000663832">
    <property type="component" value="Unassembled WGS sequence"/>
</dbReference>
<evidence type="ECO:0000313" key="4">
    <source>
        <dbReference type="Proteomes" id="UP000663877"/>
    </source>
</evidence>
<evidence type="ECO:0000313" key="1">
    <source>
        <dbReference type="EMBL" id="CAF1535881.1"/>
    </source>
</evidence>
<proteinExistence type="predicted"/>
<keyword evidence="3" id="KW-1185">Reference proteome</keyword>
<dbReference type="EMBL" id="CAJNOI010004041">
    <property type="protein sequence ID" value="CAF1535881.1"/>
    <property type="molecule type" value="Genomic_DNA"/>
</dbReference>
<comment type="caution">
    <text evidence="1">The sequence shown here is derived from an EMBL/GenBank/DDBJ whole genome shotgun (WGS) entry which is preliminary data.</text>
</comment>
<reference evidence="1" key="1">
    <citation type="submission" date="2021-02" db="EMBL/GenBank/DDBJ databases">
        <authorList>
            <person name="Nowell W R."/>
        </authorList>
    </citation>
    <scope>NUCLEOTIDE SEQUENCE</scope>
</reference>
<dbReference type="Proteomes" id="UP000663877">
    <property type="component" value="Unassembled WGS sequence"/>
</dbReference>
<organism evidence="1 4">
    <name type="scientific">Adineta steineri</name>
    <dbReference type="NCBI Taxonomy" id="433720"/>
    <lineage>
        <taxon>Eukaryota</taxon>
        <taxon>Metazoa</taxon>
        <taxon>Spiralia</taxon>
        <taxon>Gnathifera</taxon>
        <taxon>Rotifera</taxon>
        <taxon>Eurotatoria</taxon>
        <taxon>Bdelloidea</taxon>
        <taxon>Adinetida</taxon>
        <taxon>Adinetidae</taxon>
        <taxon>Adineta</taxon>
    </lineage>
</organism>
<protein>
    <submittedName>
        <fullName evidence="1">Uncharacterized protein</fullName>
    </submittedName>
</protein>
<evidence type="ECO:0000313" key="2">
    <source>
        <dbReference type="EMBL" id="CAF1655495.1"/>
    </source>
</evidence>
<accession>A0A815VSA1</accession>
<evidence type="ECO:0000313" key="3">
    <source>
        <dbReference type="Proteomes" id="UP000663832"/>
    </source>
</evidence>